<proteinExistence type="predicted"/>
<protein>
    <submittedName>
        <fullName evidence="2">Uncharacterized protein</fullName>
    </submittedName>
</protein>
<name>A0A5B7D9Y6_PORTR</name>
<dbReference type="Proteomes" id="UP000324222">
    <property type="component" value="Unassembled WGS sequence"/>
</dbReference>
<sequence length="135" mass="14512">MPWCWDTQRFLHDSVGGSSGGGGGGEYFPVERSGNTVMGKARNDTNENSTKTSSDEPNIIQPSKICRPYIPTSFCIHTTLPSCVLNPPDWHPNTPTLPCVPSPYLTSPLMPPLMLVGSVSSGSNTKRSSVQMSVT</sequence>
<feature type="compositionally biased region" description="Polar residues" evidence="1">
    <location>
        <begin position="46"/>
        <end position="56"/>
    </location>
</feature>
<comment type="caution">
    <text evidence="2">The sequence shown here is derived from an EMBL/GenBank/DDBJ whole genome shotgun (WGS) entry which is preliminary data.</text>
</comment>
<dbReference type="AlphaFoldDB" id="A0A5B7D9Y6"/>
<organism evidence="2 3">
    <name type="scientific">Portunus trituberculatus</name>
    <name type="common">Swimming crab</name>
    <name type="synonym">Neptunus trituberculatus</name>
    <dbReference type="NCBI Taxonomy" id="210409"/>
    <lineage>
        <taxon>Eukaryota</taxon>
        <taxon>Metazoa</taxon>
        <taxon>Ecdysozoa</taxon>
        <taxon>Arthropoda</taxon>
        <taxon>Crustacea</taxon>
        <taxon>Multicrustacea</taxon>
        <taxon>Malacostraca</taxon>
        <taxon>Eumalacostraca</taxon>
        <taxon>Eucarida</taxon>
        <taxon>Decapoda</taxon>
        <taxon>Pleocyemata</taxon>
        <taxon>Brachyura</taxon>
        <taxon>Eubrachyura</taxon>
        <taxon>Portunoidea</taxon>
        <taxon>Portunidae</taxon>
        <taxon>Portuninae</taxon>
        <taxon>Portunus</taxon>
    </lineage>
</organism>
<evidence type="ECO:0000256" key="1">
    <source>
        <dbReference type="SAM" id="MobiDB-lite"/>
    </source>
</evidence>
<feature type="compositionally biased region" description="Gly residues" evidence="1">
    <location>
        <begin position="17"/>
        <end position="26"/>
    </location>
</feature>
<feature type="region of interest" description="Disordered" evidence="1">
    <location>
        <begin position="15"/>
        <end position="60"/>
    </location>
</feature>
<reference evidence="2 3" key="1">
    <citation type="submission" date="2019-05" db="EMBL/GenBank/DDBJ databases">
        <title>Another draft genome of Portunus trituberculatus and its Hox gene families provides insights of decapod evolution.</title>
        <authorList>
            <person name="Jeong J.-H."/>
            <person name="Song I."/>
            <person name="Kim S."/>
            <person name="Choi T."/>
            <person name="Kim D."/>
            <person name="Ryu S."/>
            <person name="Kim W."/>
        </authorList>
    </citation>
    <scope>NUCLEOTIDE SEQUENCE [LARGE SCALE GENOMIC DNA]</scope>
    <source>
        <tissue evidence="2">Muscle</tissue>
    </source>
</reference>
<evidence type="ECO:0000313" key="3">
    <source>
        <dbReference type="Proteomes" id="UP000324222"/>
    </source>
</evidence>
<accession>A0A5B7D9Y6</accession>
<gene>
    <name evidence="2" type="ORF">E2C01_010996</name>
</gene>
<dbReference type="EMBL" id="VSRR010000649">
    <property type="protein sequence ID" value="MPC18121.1"/>
    <property type="molecule type" value="Genomic_DNA"/>
</dbReference>
<keyword evidence="3" id="KW-1185">Reference proteome</keyword>
<evidence type="ECO:0000313" key="2">
    <source>
        <dbReference type="EMBL" id="MPC18121.1"/>
    </source>
</evidence>